<dbReference type="Gene3D" id="3.90.470.20">
    <property type="entry name" value="4'-phosphopantetheinyl transferase domain"/>
    <property type="match status" value="1"/>
</dbReference>
<sequence>MQVWAVTLDENAAAAFQLYQRGLELVDADSRQRLQRFYHKIDSIRGLIGRLLPRMLLIQQGITPDGMTFGRTESGKPYISRQSMLQIPIGYNITHDSGLVAMAYDCSPGLYHDPPAYRIGVDVMKLQLPRRETFAEFVTIVNDQLTPLERNILLLPSLQETEALRRFYLIWTLKEAYTKALGLGLGFDFSRIEYDVHRNRVRIDGVVPQGWRFVRFQLAHSRSTGQDVYVGVAAEYTGGEQDGCVVEEGQPDAWLKVDDAVTFLEKALGT</sequence>
<evidence type="ECO:0000313" key="6">
    <source>
        <dbReference type="Proteomes" id="UP000639403"/>
    </source>
</evidence>
<feature type="domain" description="4'-phosphopantetheinyl transferase" evidence="3">
    <location>
        <begin position="118"/>
        <end position="199"/>
    </location>
</feature>
<evidence type="ECO:0000313" key="5">
    <source>
        <dbReference type="EMBL" id="KAF9816308.1"/>
    </source>
</evidence>
<dbReference type="InterPro" id="IPR008278">
    <property type="entry name" value="4-PPantetheinyl_Trfase_dom"/>
</dbReference>
<dbReference type="InterPro" id="IPR050559">
    <property type="entry name" value="P-Pant_transferase_sf"/>
</dbReference>
<dbReference type="EMBL" id="JADOXO010000059">
    <property type="protein sequence ID" value="KAF9816308.1"/>
    <property type="molecule type" value="Genomic_DNA"/>
</dbReference>
<evidence type="ECO:0000259" key="3">
    <source>
        <dbReference type="Pfam" id="PF01648"/>
    </source>
</evidence>
<dbReference type="PANTHER" id="PTHR12215:SF10">
    <property type="entry name" value="L-AMINOADIPATE-SEMIALDEHYDE DEHYDROGENASE-PHOSPHOPANTETHEINYL TRANSFERASE"/>
    <property type="match status" value="1"/>
</dbReference>
<dbReference type="Pfam" id="PF22624">
    <property type="entry name" value="AASDHPPT_N"/>
    <property type="match status" value="1"/>
</dbReference>
<protein>
    <recommendedName>
        <fullName evidence="1">holo-[acyl-carrier-protein] synthase</fullName>
        <ecNumber evidence="1">2.7.8.7</ecNumber>
    </recommendedName>
</protein>
<dbReference type="GO" id="GO:0005829">
    <property type="term" value="C:cytosol"/>
    <property type="evidence" value="ECO:0007669"/>
    <property type="project" value="TreeGrafter"/>
</dbReference>
<dbReference type="EC" id="2.7.8.7" evidence="1"/>
<feature type="domain" description="4'-phosphopantetheinyl transferase N-terminal" evidence="4">
    <location>
        <begin position="20"/>
        <end position="104"/>
    </location>
</feature>
<dbReference type="Pfam" id="PF01648">
    <property type="entry name" value="ACPS"/>
    <property type="match status" value="1"/>
</dbReference>
<evidence type="ECO:0000259" key="4">
    <source>
        <dbReference type="Pfam" id="PF22624"/>
    </source>
</evidence>
<dbReference type="GO" id="GO:0019878">
    <property type="term" value="P:lysine biosynthetic process via aminoadipic acid"/>
    <property type="evidence" value="ECO:0007669"/>
    <property type="project" value="TreeGrafter"/>
</dbReference>
<proteinExistence type="predicted"/>
<organism evidence="5 6">
    <name type="scientific">Rhodonia placenta</name>
    <dbReference type="NCBI Taxonomy" id="104341"/>
    <lineage>
        <taxon>Eukaryota</taxon>
        <taxon>Fungi</taxon>
        <taxon>Dikarya</taxon>
        <taxon>Basidiomycota</taxon>
        <taxon>Agaricomycotina</taxon>
        <taxon>Agaricomycetes</taxon>
        <taxon>Polyporales</taxon>
        <taxon>Adustoporiaceae</taxon>
        <taxon>Rhodonia</taxon>
    </lineage>
</organism>
<reference evidence="5" key="2">
    <citation type="journal article" name="Front. Microbiol.">
        <title>Degradative Capacity of Two Strains of Rhodonia placenta: From Phenotype to Genotype.</title>
        <authorList>
            <person name="Kolle M."/>
            <person name="Horta M.A.C."/>
            <person name="Nowrousian M."/>
            <person name="Ohm R.A."/>
            <person name="Benz J.P."/>
            <person name="Pilgard A."/>
        </authorList>
    </citation>
    <scope>NUCLEOTIDE SEQUENCE</scope>
    <source>
        <strain evidence="5">FPRL280</strain>
    </source>
</reference>
<reference evidence="5" key="1">
    <citation type="submission" date="2020-11" db="EMBL/GenBank/DDBJ databases">
        <authorList>
            <person name="Koelle M."/>
            <person name="Horta M.A.C."/>
            <person name="Nowrousian M."/>
            <person name="Ohm R.A."/>
            <person name="Benz P."/>
            <person name="Pilgard A."/>
        </authorList>
    </citation>
    <scope>NUCLEOTIDE SEQUENCE</scope>
    <source>
        <strain evidence="5">FPRL280</strain>
    </source>
</reference>
<dbReference type="Proteomes" id="UP000639403">
    <property type="component" value="Unassembled WGS sequence"/>
</dbReference>
<accession>A0A8H7P494</accession>
<dbReference type="AlphaFoldDB" id="A0A8H7P494"/>
<dbReference type="GO" id="GO:0008897">
    <property type="term" value="F:holo-[acyl-carrier-protein] synthase activity"/>
    <property type="evidence" value="ECO:0007669"/>
    <property type="project" value="UniProtKB-EC"/>
</dbReference>
<gene>
    <name evidence="5" type="ORF">IEO21_04173</name>
</gene>
<dbReference type="PANTHER" id="PTHR12215">
    <property type="entry name" value="PHOSPHOPANTETHEINE TRANSFERASE"/>
    <property type="match status" value="1"/>
</dbReference>
<evidence type="ECO:0000256" key="2">
    <source>
        <dbReference type="ARBA" id="ARBA00022679"/>
    </source>
</evidence>
<dbReference type="InterPro" id="IPR055066">
    <property type="entry name" value="AASDHPPT_N"/>
</dbReference>
<name>A0A8H7P494_9APHY</name>
<keyword evidence="2" id="KW-0808">Transferase</keyword>
<dbReference type="SUPFAM" id="SSF56214">
    <property type="entry name" value="4'-phosphopantetheinyl transferase"/>
    <property type="match status" value="2"/>
</dbReference>
<dbReference type="GO" id="GO:0000287">
    <property type="term" value="F:magnesium ion binding"/>
    <property type="evidence" value="ECO:0007669"/>
    <property type="project" value="InterPro"/>
</dbReference>
<evidence type="ECO:0000256" key="1">
    <source>
        <dbReference type="ARBA" id="ARBA00013172"/>
    </source>
</evidence>
<comment type="caution">
    <text evidence="5">The sequence shown here is derived from an EMBL/GenBank/DDBJ whole genome shotgun (WGS) entry which is preliminary data.</text>
</comment>
<dbReference type="InterPro" id="IPR037143">
    <property type="entry name" value="4-PPantetheinyl_Trfase_dom_sf"/>
</dbReference>